<dbReference type="OrthoDB" id="10067079at2759"/>
<keyword evidence="3" id="KW-1185">Reference proteome</keyword>
<dbReference type="EMBL" id="FN647683">
    <property type="protein sequence ID" value="CBN79258.1"/>
    <property type="molecule type" value="Genomic_DNA"/>
</dbReference>
<feature type="region of interest" description="Disordered" evidence="1">
    <location>
        <begin position="93"/>
        <end position="219"/>
    </location>
</feature>
<evidence type="ECO:0000313" key="3">
    <source>
        <dbReference type="Proteomes" id="UP000002630"/>
    </source>
</evidence>
<feature type="compositionally biased region" description="Basic and acidic residues" evidence="1">
    <location>
        <begin position="93"/>
        <end position="104"/>
    </location>
</feature>
<organism evidence="2 3">
    <name type="scientific">Ectocarpus siliculosus</name>
    <name type="common">Brown alga</name>
    <name type="synonym">Conferva siliculosa</name>
    <dbReference type="NCBI Taxonomy" id="2880"/>
    <lineage>
        <taxon>Eukaryota</taxon>
        <taxon>Sar</taxon>
        <taxon>Stramenopiles</taxon>
        <taxon>Ochrophyta</taxon>
        <taxon>PX clade</taxon>
        <taxon>Phaeophyceae</taxon>
        <taxon>Ectocarpales</taxon>
        <taxon>Ectocarpaceae</taxon>
        <taxon>Ectocarpus</taxon>
    </lineage>
</organism>
<dbReference type="GO" id="GO:0004860">
    <property type="term" value="F:protein kinase inhibitor activity"/>
    <property type="evidence" value="ECO:0007669"/>
    <property type="project" value="TreeGrafter"/>
</dbReference>
<dbReference type="OMA" id="EFHTYRA"/>
<evidence type="ECO:0000313" key="2">
    <source>
        <dbReference type="EMBL" id="CBN79258.1"/>
    </source>
</evidence>
<evidence type="ECO:0000256" key="1">
    <source>
        <dbReference type="SAM" id="MobiDB-lite"/>
    </source>
</evidence>
<feature type="compositionally biased region" description="Basic and acidic residues" evidence="1">
    <location>
        <begin position="191"/>
        <end position="203"/>
    </location>
</feature>
<dbReference type="InterPro" id="IPR009548">
    <property type="entry name" value="Prkrip1"/>
</dbReference>
<protein>
    <submittedName>
        <fullName evidence="2">Uncharacterized protein</fullName>
    </submittedName>
</protein>
<accession>D8LC75</accession>
<feature type="compositionally biased region" description="Low complexity" evidence="1">
    <location>
        <begin position="125"/>
        <end position="146"/>
    </location>
</feature>
<gene>
    <name evidence="2" type="ORF">Esi_0010_0212</name>
</gene>
<reference evidence="2 3" key="1">
    <citation type="journal article" date="2010" name="Nature">
        <title>The Ectocarpus genome and the independent evolution of multicellularity in brown algae.</title>
        <authorList>
            <person name="Cock J.M."/>
            <person name="Sterck L."/>
            <person name="Rouze P."/>
            <person name="Scornet D."/>
            <person name="Allen A.E."/>
            <person name="Amoutzias G."/>
            <person name="Anthouard V."/>
            <person name="Artiguenave F."/>
            <person name="Aury J.M."/>
            <person name="Badger J.H."/>
            <person name="Beszteri B."/>
            <person name="Billiau K."/>
            <person name="Bonnet E."/>
            <person name="Bothwell J.H."/>
            <person name="Bowler C."/>
            <person name="Boyen C."/>
            <person name="Brownlee C."/>
            <person name="Carrano C.J."/>
            <person name="Charrier B."/>
            <person name="Cho G.Y."/>
            <person name="Coelho S.M."/>
            <person name="Collen J."/>
            <person name="Corre E."/>
            <person name="Da Silva C."/>
            <person name="Delage L."/>
            <person name="Delaroque N."/>
            <person name="Dittami S.M."/>
            <person name="Doulbeau S."/>
            <person name="Elias M."/>
            <person name="Farnham G."/>
            <person name="Gachon C.M."/>
            <person name="Gschloessl B."/>
            <person name="Heesch S."/>
            <person name="Jabbari K."/>
            <person name="Jubin C."/>
            <person name="Kawai H."/>
            <person name="Kimura K."/>
            <person name="Kloareg B."/>
            <person name="Kupper F.C."/>
            <person name="Lang D."/>
            <person name="Le Bail A."/>
            <person name="Leblanc C."/>
            <person name="Lerouge P."/>
            <person name="Lohr M."/>
            <person name="Lopez P.J."/>
            <person name="Martens C."/>
            <person name="Maumus F."/>
            <person name="Michel G."/>
            <person name="Miranda-Saavedra D."/>
            <person name="Morales J."/>
            <person name="Moreau H."/>
            <person name="Motomura T."/>
            <person name="Nagasato C."/>
            <person name="Napoli C.A."/>
            <person name="Nelson D.R."/>
            <person name="Nyvall-Collen P."/>
            <person name="Peters A.F."/>
            <person name="Pommier C."/>
            <person name="Potin P."/>
            <person name="Poulain J."/>
            <person name="Quesneville H."/>
            <person name="Read B."/>
            <person name="Rensing S.A."/>
            <person name="Ritter A."/>
            <person name="Rousvoal S."/>
            <person name="Samanta M."/>
            <person name="Samson G."/>
            <person name="Schroeder D.C."/>
            <person name="Segurens B."/>
            <person name="Strittmatter M."/>
            <person name="Tonon T."/>
            <person name="Tregear J.W."/>
            <person name="Valentin K."/>
            <person name="von Dassow P."/>
            <person name="Yamagishi T."/>
            <person name="Van de Peer Y."/>
            <person name="Wincker P."/>
        </authorList>
    </citation>
    <scope>NUCLEOTIDE SEQUENCE [LARGE SCALE GENOMIC DNA]</scope>
    <source>
        <strain evidence="3">Ec32 / CCAP1310/4</strain>
    </source>
</reference>
<dbReference type="GO" id="GO:0019901">
    <property type="term" value="F:protein kinase binding"/>
    <property type="evidence" value="ECO:0007669"/>
    <property type="project" value="TreeGrafter"/>
</dbReference>
<dbReference type="Proteomes" id="UP000002630">
    <property type="component" value="Linkage Group LG08"/>
</dbReference>
<feature type="compositionally biased region" description="Basic residues" evidence="1">
    <location>
        <begin position="105"/>
        <end position="117"/>
    </location>
</feature>
<dbReference type="GO" id="GO:0003725">
    <property type="term" value="F:double-stranded RNA binding"/>
    <property type="evidence" value="ECO:0007669"/>
    <property type="project" value="InterPro"/>
</dbReference>
<name>D8LC75_ECTSI</name>
<dbReference type="InParanoid" id="D8LC75"/>
<dbReference type="eggNOG" id="KOG4055">
    <property type="taxonomic scope" value="Eukaryota"/>
</dbReference>
<proteinExistence type="predicted"/>
<dbReference type="Pfam" id="PF06658">
    <property type="entry name" value="DUF1168"/>
    <property type="match status" value="1"/>
</dbReference>
<sequence>MGRYTTVQAYSDNNPKLVHVSYDQAKGKDNDEGKAGGKLVVEKTDQVMGSCAGAGSGEFHTYRAHRRREMHRVAAMDEEAQVAEATAKLHEAIEKGKNECEERTRKKAEKRKRKKQAAKAGNSNGAKQAKTGAGKGKGPSASSTSSSGGGSSSDGAAAEEDEFVYIPEADLATAGGDGGSGFKNDGSFLEMMKKELEKSESSDKPSASAAGTGKAVVAK</sequence>
<dbReference type="GO" id="GO:0005730">
    <property type="term" value="C:nucleolus"/>
    <property type="evidence" value="ECO:0007669"/>
    <property type="project" value="TreeGrafter"/>
</dbReference>
<dbReference type="PANTHER" id="PTHR13507:SF0">
    <property type="entry name" value="PRKR-INTERACTING PROTEIN 1"/>
    <property type="match status" value="1"/>
</dbReference>
<dbReference type="AlphaFoldDB" id="D8LC75"/>
<dbReference type="PANTHER" id="PTHR13507">
    <property type="entry name" value="PRKR-INTERACTING PROTEIN 1"/>
    <property type="match status" value="1"/>
</dbReference>
<dbReference type="EMBL" id="FN649733">
    <property type="protein sequence ID" value="CBN79258.1"/>
    <property type="molecule type" value="Genomic_DNA"/>
</dbReference>
<dbReference type="STRING" id="2880.D8LC75"/>